<dbReference type="RefSeq" id="WP_244589857.1">
    <property type="nucleotide sequence ID" value="NZ_CAWNNJ010000097.1"/>
</dbReference>
<dbReference type="PANTHER" id="PTHR11904">
    <property type="entry name" value="METHYLTHIOADENOSINE/PURINE NUCLEOSIDE PHOSPHORYLASE"/>
    <property type="match status" value="1"/>
</dbReference>
<dbReference type="InterPro" id="IPR011268">
    <property type="entry name" value="Purine_phosphorylase"/>
</dbReference>
<evidence type="ECO:0000256" key="2">
    <source>
        <dbReference type="ARBA" id="ARBA00022679"/>
    </source>
</evidence>
<comment type="caution">
    <text evidence="3">The sequence shown here is derived from an EMBL/GenBank/DDBJ whole genome shotgun (WGS) entry which is preliminary data.</text>
</comment>
<accession>A0A2D0J3T4</accession>
<evidence type="ECO:0000256" key="1">
    <source>
        <dbReference type="ARBA" id="ARBA00022676"/>
    </source>
</evidence>
<keyword evidence="2" id="KW-0808">Transferase</keyword>
<dbReference type="PANTHER" id="PTHR11904:SF9">
    <property type="entry name" value="PURINE NUCLEOSIDE PHOSPHORYLASE-RELATED"/>
    <property type="match status" value="1"/>
</dbReference>
<sequence>MHKTADILESKSYVESMTNIKPTIGIILGSGLGPFADTLRDAVHIPYSNIPHFAKSESVGHSNELVIGSIGGKTYYHECMWCSEYGFYPR</sequence>
<dbReference type="Gene3D" id="3.40.50.1580">
    <property type="entry name" value="Nucleoside phosphorylase domain"/>
    <property type="match status" value="1"/>
</dbReference>
<dbReference type="GO" id="GO:0005737">
    <property type="term" value="C:cytoplasm"/>
    <property type="evidence" value="ECO:0007669"/>
    <property type="project" value="TreeGrafter"/>
</dbReference>
<evidence type="ECO:0000313" key="4">
    <source>
        <dbReference type="Proteomes" id="UP000225833"/>
    </source>
</evidence>
<dbReference type="Proteomes" id="UP000225833">
    <property type="component" value="Unassembled WGS sequence"/>
</dbReference>
<dbReference type="AlphaFoldDB" id="A0A2D0J3T4"/>
<proteinExistence type="predicted"/>
<gene>
    <name evidence="3" type="ORF">Xbud_01141</name>
</gene>
<organism evidence="3 4">
    <name type="scientific">Xenorhabdus budapestensis</name>
    <dbReference type="NCBI Taxonomy" id="290110"/>
    <lineage>
        <taxon>Bacteria</taxon>
        <taxon>Pseudomonadati</taxon>
        <taxon>Pseudomonadota</taxon>
        <taxon>Gammaproteobacteria</taxon>
        <taxon>Enterobacterales</taxon>
        <taxon>Morganellaceae</taxon>
        <taxon>Xenorhabdus</taxon>
    </lineage>
</organism>
<keyword evidence="1" id="KW-0328">Glycosyltransferase</keyword>
<dbReference type="InterPro" id="IPR035994">
    <property type="entry name" value="Nucleoside_phosphorylase_sf"/>
</dbReference>
<dbReference type="GO" id="GO:0004731">
    <property type="term" value="F:purine-nucleoside phosphorylase activity"/>
    <property type="evidence" value="ECO:0007669"/>
    <property type="project" value="InterPro"/>
</dbReference>
<dbReference type="SUPFAM" id="SSF53167">
    <property type="entry name" value="Purine and uridine phosphorylases"/>
    <property type="match status" value="1"/>
</dbReference>
<protein>
    <submittedName>
        <fullName evidence="3">Purine-nucleoside phosphorylase</fullName>
    </submittedName>
</protein>
<dbReference type="EMBL" id="NIBS01000003">
    <property type="protein sequence ID" value="PHM29044.1"/>
    <property type="molecule type" value="Genomic_DNA"/>
</dbReference>
<evidence type="ECO:0000313" key="3">
    <source>
        <dbReference type="EMBL" id="PHM29044.1"/>
    </source>
</evidence>
<name>A0A2D0J3T4_XENBU</name>
<dbReference type="GO" id="GO:0009116">
    <property type="term" value="P:nucleoside metabolic process"/>
    <property type="evidence" value="ECO:0007669"/>
    <property type="project" value="InterPro"/>
</dbReference>
<reference evidence="3 4" key="1">
    <citation type="journal article" date="2017" name="Nat. Microbiol.">
        <title>Natural product diversity associated with the nematode symbionts Photorhabdus and Xenorhabdus.</title>
        <authorList>
            <person name="Tobias N.J."/>
            <person name="Wolff H."/>
            <person name="Djahanschiri B."/>
            <person name="Grundmann F."/>
            <person name="Kronenwerth M."/>
            <person name="Shi Y.M."/>
            <person name="Simonyi S."/>
            <person name="Grun P."/>
            <person name="Shapiro-Ilan D."/>
            <person name="Pidot S.J."/>
            <person name="Stinear T.P."/>
            <person name="Ebersberger I."/>
            <person name="Bode H.B."/>
        </authorList>
    </citation>
    <scope>NUCLEOTIDE SEQUENCE [LARGE SCALE GENOMIC DNA]</scope>
    <source>
        <strain evidence="3 4">DSM 16342</strain>
    </source>
</reference>